<sequence>MTYLIENNINMIKFFEITYSVDEKISGCESQINNFFEKSNLTKQVIDLYQDNMKNTFIDDQIINLHNFSMDKKSKLTDILSSDYLKLDGFFISKKLREIIEKTIVYKFKILDTTLYKKGEKIVNYFFFNVINTDNIDYKKSSFRVDASLVNWRDGGREIEINNEEELFSKAWEVIMDDPTMKILPKKAILKEYVDIIKFANSSSIYCSEHLKKKIEEEKLTGVVFEETDIEFYLDQ</sequence>
<dbReference type="AlphaFoldDB" id="A0A1N6FD79"/>
<proteinExistence type="predicted"/>
<evidence type="ECO:0000313" key="2">
    <source>
        <dbReference type="Proteomes" id="UP000184782"/>
    </source>
</evidence>
<keyword evidence="2" id="KW-1185">Reference proteome</keyword>
<dbReference type="EMBL" id="FSRQ01000001">
    <property type="protein sequence ID" value="SIN93243.1"/>
    <property type="molecule type" value="Genomic_DNA"/>
</dbReference>
<dbReference type="Proteomes" id="UP000184782">
    <property type="component" value="Unassembled WGS sequence"/>
</dbReference>
<organism evidence="1 2">
    <name type="scientific">Chryseobacterium scophthalmum</name>
    <dbReference type="NCBI Taxonomy" id="59733"/>
    <lineage>
        <taxon>Bacteria</taxon>
        <taxon>Pseudomonadati</taxon>
        <taxon>Bacteroidota</taxon>
        <taxon>Flavobacteriia</taxon>
        <taxon>Flavobacteriales</taxon>
        <taxon>Weeksellaceae</taxon>
        <taxon>Chryseobacterium group</taxon>
        <taxon>Chryseobacterium</taxon>
    </lineage>
</organism>
<dbReference type="OrthoDB" id="1274239at2"/>
<dbReference type="RefSeq" id="WP_074229392.1">
    <property type="nucleotide sequence ID" value="NZ_FSRQ01000001.1"/>
</dbReference>
<evidence type="ECO:0000313" key="1">
    <source>
        <dbReference type="EMBL" id="SIN93243.1"/>
    </source>
</evidence>
<name>A0A1N6FD79_9FLAO</name>
<gene>
    <name evidence="1" type="ORF">SAMN05421769_1211</name>
</gene>
<protein>
    <submittedName>
        <fullName evidence="1">Uncharacterized protein</fullName>
    </submittedName>
</protein>
<reference evidence="2" key="1">
    <citation type="submission" date="2016-12" db="EMBL/GenBank/DDBJ databases">
        <authorList>
            <person name="Varghese N."/>
            <person name="Submissions S."/>
        </authorList>
    </citation>
    <scope>NUCLEOTIDE SEQUENCE [LARGE SCALE GENOMIC DNA]</scope>
    <source>
        <strain evidence="2">DSM 16779</strain>
    </source>
</reference>
<accession>A0A1N6FD79</accession>